<feature type="transmembrane region" description="Helical" evidence="1">
    <location>
        <begin position="70"/>
        <end position="90"/>
    </location>
</feature>
<dbReference type="EMBL" id="CAAHFH010000002">
    <property type="protein sequence ID" value="VGO21964.1"/>
    <property type="molecule type" value="Genomic_DNA"/>
</dbReference>
<dbReference type="Pfam" id="PF00487">
    <property type="entry name" value="FA_desaturase"/>
    <property type="match status" value="1"/>
</dbReference>
<feature type="domain" description="Fatty acid desaturase" evidence="2">
    <location>
        <begin position="70"/>
        <end position="147"/>
    </location>
</feature>
<gene>
    <name evidence="3" type="ORF">SCARR_04044</name>
</gene>
<accession>A0A6C2URT0</accession>
<keyword evidence="1" id="KW-0472">Membrane</keyword>
<dbReference type="Proteomes" id="UP000346198">
    <property type="component" value="Unassembled WGS sequence"/>
</dbReference>
<evidence type="ECO:0000259" key="2">
    <source>
        <dbReference type="Pfam" id="PF00487"/>
    </source>
</evidence>
<protein>
    <recommendedName>
        <fullName evidence="2">Fatty acid desaturase domain-containing protein</fullName>
    </recommendedName>
</protein>
<dbReference type="RefSeq" id="WP_168433463.1">
    <property type="nucleotide sequence ID" value="NZ_CAAHFH010000002.1"/>
</dbReference>
<keyword evidence="4" id="KW-1185">Reference proteome</keyword>
<organism evidence="3 4">
    <name type="scientific">Pontiella sulfatireligans</name>
    <dbReference type="NCBI Taxonomy" id="2750658"/>
    <lineage>
        <taxon>Bacteria</taxon>
        <taxon>Pseudomonadati</taxon>
        <taxon>Kiritimatiellota</taxon>
        <taxon>Kiritimatiellia</taxon>
        <taxon>Kiritimatiellales</taxon>
        <taxon>Pontiellaceae</taxon>
        <taxon>Pontiella</taxon>
    </lineage>
</organism>
<reference evidence="3 4" key="1">
    <citation type="submission" date="2019-04" db="EMBL/GenBank/DDBJ databases">
        <authorList>
            <person name="Van Vliet M D."/>
        </authorList>
    </citation>
    <scope>NUCLEOTIDE SEQUENCE [LARGE SCALE GENOMIC DNA]</scope>
    <source>
        <strain evidence="3 4">F21</strain>
    </source>
</reference>
<sequence length="262" mass="30612">MNLKFTPRDELSEFEWNPEGRNWKRMDVDKEVVKQLSERSTLNGLWRVGIFVSFLALTAAATFWVARHSLWLAIIPLYGYYFFYGFWVAIGHEQQHKMVFGKNVDWFAEPFFYLVQTLMWNSPTYARKSHQLHHRYTMVRGIDPETDWPEVFDTKFVRGPIVHCIQSLLVFGAIKTLFNDVLIQVRRIAGKKDRMMRDHCSDREIAAIRRESAGILLFHNRHCCCGDCIGSLGASRVHYHRLADRFADRGAVAQYGAHRPTL</sequence>
<evidence type="ECO:0000313" key="3">
    <source>
        <dbReference type="EMBL" id="VGO21964.1"/>
    </source>
</evidence>
<proteinExistence type="predicted"/>
<evidence type="ECO:0000313" key="4">
    <source>
        <dbReference type="Proteomes" id="UP000346198"/>
    </source>
</evidence>
<feature type="transmembrane region" description="Helical" evidence="1">
    <location>
        <begin position="44"/>
        <end position="64"/>
    </location>
</feature>
<keyword evidence="1" id="KW-0812">Transmembrane</keyword>
<keyword evidence="1" id="KW-1133">Transmembrane helix</keyword>
<dbReference type="AlphaFoldDB" id="A0A6C2URT0"/>
<dbReference type="GO" id="GO:0006629">
    <property type="term" value="P:lipid metabolic process"/>
    <property type="evidence" value="ECO:0007669"/>
    <property type="project" value="InterPro"/>
</dbReference>
<dbReference type="InterPro" id="IPR005804">
    <property type="entry name" value="FA_desaturase_dom"/>
</dbReference>
<name>A0A6C2URT0_9BACT</name>
<evidence type="ECO:0000256" key="1">
    <source>
        <dbReference type="SAM" id="Phobius"/>
    </source>
</evidence>